<proteinExistence type="predicted"/>
<dbReference type="EMBL" id="KN122382">
    <property type="protein sequence ID" value="KFO30741.1"/>
    <property type="molecule type" value="Genomic_DNA"/>
</dbReference>
<name>A0A091E6L7_FUKDA</name>
<dbReference type="AlphaFoldDB" id="A0A091E6L7"/>
<evidence type="ECO:0000313" key="1">
    <source>
        <dbReference type="EMBL" id="KFO30741.1"/>
    </source>
</evidence>
<accession>A0A091E6L7</accession>
<protein>
    <submittedName>
        <fullName evidence="1">Uncharacterized protein</fullName>
    </submittedName>
</protein>
<reference evidence="1 2" key="1">
    <citation type="submission" date="2013-11" db="EMBL/GenBank/DDBJ databases">
        <title>The Damaraland mole rat (Fukomys damarensis) genome and evolution of African mole rats.</title>
        <authorList>
            <person name="Gladyshev V.N."/>
            <person name="Fang X."/>
        </authorList>
    </citation>
    <scope>NUCLEOTIDE SEQUENCE [LARGE SCALE GENOMIC DNA]</scope>
    <source>
        <tissue evidence="1">Liver</tissue>
    </source>
</reference>
<gene>
    <name evidence="1" type="ORF">H920_07844</name>
</gene>
<sequence length="99" mass="11995">MLQEKRQKGLKRGNEKDVPQFNIEGRFQLRFHENDWEDEEFREMKNVSEDRLRIPAAVAGHVQENSEKLNHFRRWEDLIRRWRRGQHDQPLKMGLGGSQ</sequence>
<organism evidence="1 2">
    <name type="scientific">Fukomys damarensis</name>
    <name type="common">Damaraland mole rat</name>
    <name type="synonym">Cryptomys damarensis</name>
    <dbReference type="NCBI Taxonomy" id="885580"/>
    <lineage>
        <taxon>Eukaryota</taxon>
        <taxon>Metazoa</taxon>
        <taxon>Chordata</taxon>
        <taxon>Craniata</taxon>
        <taxon>Vertebrata</taxon>
        <taxon>Euteleostomi</taxon>
        <taxon>Mammalia</taxon>
        <taxon>Eutheria</taxon>
        <taxon>Euarchontoglires</taxon>
        <taxon>Glires</taxon>
        <taxon>Rodentia</taxon>
        <taxon>Hystricomorpha</taxon>
        <taxon>Bathyergidae</taxon>
        <taxon>Fukomys</taxon>
    </lineage>
</organism>
<evidence type="ECO:0000313" key="2">
    <source>
        <dbReference type="Proteomes" id="UP000028990"/>
    </source>
</evidence>
<dbReference type="Proteomes" id="UP000028990">
    <property type="component" value="Unassembled WGS sequence"/>
</dbReference>
<keyword evidence="2" id="KW-1185">Reference proteome</keyword>